<evidence type="ECO:0000313" key="6">
    <source>
        <dbReference type="Proteomes" id="UP000549695"/>
    </source>
</evidence>
<evidence type="ECO:0000256" key="2">
    <source>
        <dbReference type="ARBA" id="ARBA00023125"/>
    </source>
</evidence>
<dbReference type="GO" id="GO:0003700">
    <property type="term" value="F:DNA-binding transcription factor activity"/>
    <property type="evidence" value="ECO:0007669"/>
    <property type="project" value="InterPro"/>
</dbReference>
<keyword evidence="2" id="KW-0238">DNA-binding</keyword>
<accession>A0A852WC56</accession>
<dbReference type="GO" id="GO:0043565">
    <property type="term" value="F:sequence-specific DNA binding"/>
    <property type="evidence" value="ECO:0007669"/>
    <property type="project" value="InterPro"/>
</dbReference>
<protein>
    <submittedName>
        <fullName evidence="5">AraC-like DNA-binding protein</fullName>
    </submittedName>
</protein>
<dbReference type="EMBL" id="JACCCZ010000001">
    <property type="protein sequence ID" value="NYG04871.1"/>
    <property type="molecule type" value="Genomic_DNA"/>
</dbReference>
<feature type="domain" description="HTH araC/xylS-type" evidence="4">
    <location>
        <begin position="142"/>
        <end position="243"/>
    </location>
</feature>
<dbReference type="PANTHER" id="PTHR46796">
    <property type="entry name" value="HTH-TYPE TRANSCRIPTIONAL ACTIVATOR RHAS-RELATED"/>
    <property type="match status" value="1"/>
</dbReference>
<dbReference type="SMART" id="SM00342">
    <property type="entry name" value="HTH_ARAC"/>
    <property type="match status" value="1"/>
</dbReference>
<dbReference type="InterPro" id="IPR050204">
    <property type="entry name" value="AraC_XylS_family_regulators"/>
</dbReference>
<evidence type="ECO:0000313" key="5">
    <source>
        <dbReference type="EMBL" id="NYG04871.1"/>
    </source>
</evidence>
<dbReference type="PROSITE" id="PS01124">
    <property type="entry name" value="HTH_ARAC_FAMILY_2"/>
    <property type="match status" value="1"/>
</dbReference>
<evidence type="ECO:0000259" key="4">
    <source>
        <dbReference type="PROSITE" id="PS01124"/>
    </source>
</evidence>
<organism evidence="5 6">
    <name type="scientific">Pseudonocardia alni</name>
    <name type="common">Amycolata alni</name>
    <dbReference type="NCBI Taxonomy" id="33907"/>
    <lineage>
        <taxon>Bacteria</taxon>
        <taxon>Bacillati</taxon>
        <taxon>Actinomycetota</taxon>
        <taxon>Actinomycetes</taxon>
        <taxon>Pseudonocardiales</taxon>
        <taxon>Pseudonocardiaceae</taxon>
        <taxon>Pseudonocardia</taxon>
    </lineage>
</organism>
<evidence type="ECO:0000256" key="1">
    <source>
        <dbReference type="ARBA" id="ARBA00023015"/>
    </source>
</evidence>
<dbReference type="PANTHER" id="PTHR46796:SF15">
    <property type="entry name" value="BLL1074 PROTEIN"/>
    <property type="match status" value="1"/>
</dbReference>
<dbReference type="Pfam" id="PF12833">
    <property type="entry name" value="HTH_18"/>
    <property type="match status" value="1"/>
</dbReference>
<dbReference type="Pfam" id="PF20240">
    <property type="entry name" value="DUF6597"/>
    <property type="match status" value="1"/>
</dbReference>
<dbReference type="RefSeq" id="WP_179762492.1">
    <property type="nucleotide sequence ID" value="NZ_BAAAJZ010000011.1"/>
</dbReference>
<comment type="caution">
    <text evidence="5">The sequence shown here is derived from an EMBL/GenBank/DDBJ whole genome shotgun (WGS) entry which is preliminary data.</text>
</comment>
<reference evidence="5 6" key="1">
    <citation type="submission" date="2020-07" db="EMBL/GenBank/DDBJ databases">
        <title>Sequencing the genomes of 1000 actinobacteria strains.</title>
        <authorList>
            <person name="Klenk H.-P."/>
        </authorList>
    </citation>
    <scope>NUCLEOTIDE SEQUENCE [LARGE SCALE GENOMIC DNA]</scope>
    <source>
        <strain evidence="5 6">DSM 44749</strain>
    </source>
</reference>
<dbReference type="Gene3D" id="1.10.10.60">
    <property type="entry name" value="Homeodomain-like"/>
    <property type="match status" value="1"/>
</dbReference>
<dbReference type="SUPFAM" id="SSF46689">
    <property type="entry name" value="Homeodomain-like"/>
    <property type="match status" value="1"/>
</dbReference>
<evidence type="ECO:0000256" key="3">
    <source>
        <dbReference type="ARBA" id="ARBA00023163"/>
    </source>
</evidence>
<sequence length="244" mass="26778">MDHDPRRLPGARARHQRSRTVAPPVDLAGFVEQFWVVEWDYDRPYRQKVVPYPQVHLTVQPGGAAVLAGPATRYVHRELQGTGRVVGAALRAGTARALVGAPVASVTDRRDPVVCPVTADVDGLAAYLRGRLPAGGPDRAAAEARDLVATIAEDRSVVRVDALAHGTGSSVRSLQRLFHEHVGVGPKWVIRRYRLHEVTELMAAGRPVRWAEVAVELGYADQAHLTRDFTEMFGEPPTAYAMRY</sequence>
<dbReference type="InterPro" id="IPR046532">
    <property type="entry name" value="DUF6597"/>
</dbReference>
<dbReference type="AlphaFoldDB" id="A0A852WC56"/>
<dbReference type="GeneID" id="98054815"/>
<dbReference type="Proteomes" id="UP000549695">
    <property type="component" value="Unassembled WGS sequence"/>
</dbReference>
<keyword evidence="6" id="KW-1185">Reference proteome</keyword>
<proteinExistence type="predicted"/>
<name>A0A852WC56_PSEA5</name>
<keyword evidence="1" id="KW-0805">Transcription regulation</keyword>
<gene>
    <name evidence="5" type="ORF">HDA37_005156</name>
</gene>
<keyword evidence="3" id="KW-0804">Transcription</keyword>
<dbReference type="InterPro" id="IPR009057">
    <property type="entry name" value="Homeodomain-like_sf"/>
</dbReference>
<dbReference type="InterPro" id="IPR018060">
    <property type="entry name" value="HTH_AraC"/>
</dbReference>